<keyword evidence="4" id="KW-0804">Transcription</keyword>
<dbReference type="Pfam" id="PF04082">
    <property type="entry name" value="Fungal_trans"/>
    <property type="match status" value="1"/>
</dbReference>
<feature type="region of interest" description="Disordered" evidence="6">
    <location>
        <begin position="945"/>
        <end position="988"/>
    </location>
</feature>
<evidence type="ECO:0000256" key="6">
    <source>
        <dbReference type="SAM" id="MobiDB-lite"/>
    </source>
</evidence>
<dbReference type="OrthoDB" id="4161332at2759"/>
<dbReference type="SUPFAM" id="SSF57701">
    <property type="entry name" value="Zn2/Cys6 DNA-binding domain"/>
    <property type="match status" value="1"/>
</dbReference>
<keyword evidence="3" id="KW-0238">DNA-binding</keyword>
<dbReference type="InterPro" id="IPR050797">
    <property type="entry name" value="Carb_Metab_Trans_Reg"/>
</dbReference>
<dbReference type="InterPro" id="IPR001138">
    <property type="entry name" value="Zn2Cys6_DnaBD"/>
</dbReference>
<dbReference type="CDD" id="cd12148">
    <property type="entry name" value="fungal_TF_MHR"/>
    <property type="match status" value="1"/>
</dbReference>
<dbReference type="PANTHER" id="PTHR31668">
    <property type="entry name" value="GLUCOSE TRANSPORT TRANSCRIPTION REGULATOR RGT1-RELATED-RELATED"/>
    <property type="match status" value="1"/>
</dbReference>
<dbReference type="PANTHER" id="PTHR31668:SF26">
    <property type="entry name" value="GLUCOSE TRANSPORT TRANSCRIPTION REGULATOR RGT1-RELATED"/>
    <property type="match status" value="1"/>
</dbReference>
<dbReference type="InParanoid" id="A0A165ZYV1"/>
<name>A0A165ZYV1_EXIGL</name>
<gene>
    <name evidence="8" type="ORF">EXIGLDRAFT_801327</name>
</gene>
<dbReference type="InterPro" id="IPR036864">
    <property type="entry name" value="Zn2-C6_fun-type_DNA-bd_sf"/>
</dbReference>
<feature type="compositionally biased region" description="Low complexity" evidence="6">
    <location>
        <begin position="833"/>
        <end position="851"/>
    </location>
</feature>
<feature type="region of interest" description="Disordered" evidence="6">
    <location>
        <begin position="1"/>
        <end position="224"/>
    </location>
</feature>
<feature type="compositionally biased region" description="Basic residues" evidence="6">
    <location>
        <begin position="1"/>
        <end position="15"/>
    </location>
</feature>
<evidence type="ECO:0000256" key="2">
    <source>
        <dbReference type="ARBA" id="ARBA00023015"/>
    </source>
</evidence>
<keyword evidence="9" id="KW-1185">Reference proteome</keyword>
<feature type="compositionally biased region" description="Polar residues" evidence="6">
    <location>
        <begin position="42"/>
        <end position="56"/>
    </location>
</feature>
<feature type="region of interest" description="Disordered" evidence="6">
    <location>
        <begin position="822"/>
        <end position="855"/>
    </location>
</feature>
<feature type="compositionally biased region" description="Low complexity" evidence="6">
    <location>
        <begin position="143"/>
        <end position="154"/>
    </location>
</feature>
<dbReference type="Proteomes" id="UP000077266">
    <property type="component" value="Unassembled WGS sequence"/>
</dbReference>
<sequence>MSHTSHTRATSRSRSRSPPDVSLSTRQPPPPNIDQPPPFRFLQQQNSKLATMNYGQAAQDDAGGPRSPFPTTPTTPGSAHQQHPMYMQQQQQQQQQFQPGQPGYAYPTYPRMPLAPHEYSPAGHAQPQPSPLHIPPSNPPSIPALNSPASASLSGHPALHSQNSATRQAQGGVKRKRKSTAADASQSRDSVKHDADDGEPKTPGAGPSGSGDNSKKRTKTQRACDSCRTRKIRCDVILDTEPPLCQHCKQYGFECTFFLPITETRFKKKRTEDDAPQQVQFHAKGSGSNDERRIVVDGHHHTGRSTSSPRNDAPQDAKIYGPTFVPFLVHSTASVPKGHFEMYDLRFHHTWEVSKTGDGFIQVFDPTSEPDMKRPMPAPVDLRIGRDILEKLINSYFTVVSPIFPIVSKADFMSTGSPAPILLYAICIVAATQRDVPQTVFDALRQAINKTIREEDILSSSCMTNVQALLVLGMCGDAHSTYVPLAVTALWQRVGAAIRMAQDLGLHRAEAYKKNIELRRRVWGACVISDRWCSLTYGHPFMIDVQDCDARLPSGADSENPLPAQEYIYMNELIKLSILLGRVLKMIYSPSGLVMATDEGLEALLADLDNWKTRMPPGLVFQGPDTGMHAGLLHLLYSCVLMIFWRVFMRISYSVPAHLKFSLTVERWTALVHMTRESIDWIDRHERVYDTWLLVSYAATSCALVQYHTWARRKDENAQASLLKLRDCVKRWEDAVPAEHMSTRRRTTEVISLLYNATLKPDRSTQEQEPHMNPTVGVAARKPDTIRGYSFRKDPSRPGGGVYVAQERDRVVNDLPEGTFVVRGEPDEHRSSSADGQAASGSSSMAHMGHGLTNGGGDVNVNPDLNDPHGLGASVGFERVVNMLEPRGAEQEMLGLPDGIDWDQLNRLDSIFSTSSVFDFWGAPAGGEGLLGSGAAAEPHLQPEHLTQGQGQHPQQLQAQLFQQQQQQQQQQHHQQHGGVPMQPTGILSTLGALPYGTVTPALYPAPGTQPHDQSGSR</sequence>
<dbReference type="Pfam" id="PF00172">
    <property type="entry name" value="Zn_clus"/>
    <property type="match status" value="1"/>
</dbReference>
<accession>A0A165ZYV1</accession>
<feature type="region of interest" description="Disordered" evidence="6">
    <location>
        <begin position="270"/>
        <end position="292"/>
    </location>
</feature>
<dbReference type="EMBL" id="KV426140">
    <property type="protein sequence ID" value="KZV86939.1"/>
    <property type="molecule type" value="Genomic_DNA"/>
</dbReference>
<evidence type="ECO:0000259" key="7">
    <source>
        <dbReference type="PROSITE" id="PS50048"/>
    </source>
</evidence>
<dbReference type="STRING" id="1314781.A0A165ZYV1"/>
<dbReference type="GO" id="GO:0000981">
    <property type="term" value="F:DNA-binding transcription factor activity, RNA polymerase II-specific"/>
    <property type="evidence" value="ECO:0007669"/>
    <property type="project" value="InterPro"/>
</dbReference>
<dbReference type="Gene3D" id="4.10.240.10">
    <property type="entry name" value="Zn(2)-C6 fungal-type DNA-binding domain"/>
    <property type="match status" value="1"/>
</dbReference>
<dbReference type="AlphaFoldDB" id="A0A165ZYV1"/>
<feature type="compositionally biased region" description="Low complexity" evidence="6">
    <location>
        <begin position="948"/>
        <end position="979"/>
    </location>
</feature>
<feature type="compositionally biased region" description="Basic and acidic residues" evidence="6">
    <location>
        <begin position="189"/>
        <end position="200"/>
    </location>
</feature>
<dbReference type="PROSITE" id="PS50048">
    <property type="entry name" value="ZN2_CY6_FUNGAL_2"/>
    <property type="match status" value="1"/>
</dbReference>
<feature type="domain" description="Zn(2)-C6 fungal-type" evidence="7">
    <location>
        <begin position="223"/>
        <end position="257"/>
    </location>
</feature>
<dbReference type="SMART" id="SM00066">
    <property type="entry name" value="GAL4"/>
    <property type="match status" value="1"/>
</dbReference>
<feature type="compositionally biased region" description="Pro residues" evidence="6">
    <location>
        <begin position="128"/>
        <end position="142"/>
    </location>
</feature>
<evidence type="ECO:0000256" key="3">
    <source>
        <dbReference type="ARBA" id="ARBA00023125"/>
    </source>
</evidence>
<evidence type="ECO:0000313" key="9">
    <source>
        <dbReference type="Proteomes" id="UP000077266"/>
    </source>
</evidence>
<dbReference type="GO" id="GO:0006351">
    <property type="term" value="P:DNA-templated transcription"/>
    <property type="evidence" value="ECO:0007669"/>
    <property type="project" value="InterPro"/>
</dbReference>
<keyword evidence="2" id="KW-0805">Transcription regulation</keyword>
<feature type="compositionally biased region" description="Low complexity" evidence="6">
    <location>
        <begin position="74"/>
        <end position="104"/>
    </location>
</feature>
<evidence type="ECO:0000256" key="5">
    <source>
        <dbReference type="ARBA" id="ARBA00023242"/>
    </source>
</evidence>
<evidence type="ECO:0000313" key="8">
    <source>
        <dbReference type="EMBL" id="KZV86939.1"/>
    </source>
</evidence>
<keyword evidence="5" id="KW-0539">Nucleus</keyword>
<feature type="compositionally biased region" description="Polar residues" evidence="6">
    <location>
        <begin position="160"/>
        <end position="169"/>
    </location>
</feature>
<evidence type="ECO:0000256" key="4">
    <source>
        <dbReference type="ARBA" id="ARBA00023163"/>
    </source>
</evidence>
<dbReference type="SMART" id="SM00906">
    <property type="entry name" value="Fungal_trans"/>
    <property type="match status" value="1"/>
</dbReference>
<dbReference type="GO" id="GO:0003677">
    <property type="term" value="F:DNA binding"/>
    <property type="evidence" value="ECO:0007669"/>
    <property type="project" value="UniProtKB-KW"/>
</dbReference>
<dbReference type="InterPro" id="IPR007219">
    <property type="entry name" value="XnlR_reg_dom"/>
</dbReference>
<organism evidence="8 9">
    <name type="scientific">Exidia glandulosa HHB12029</name>
    <dbReference type="NCBI Taxonomy" id="1314781"/>
    <lineage>
        <taxon>Eukaryota</taxon>
        <taxon>Fungi</taxon>
        <taxon>Dikarya</taxon>
        <taxon>Basidiomycota</taxon>
        <taxon>Agaricomycotina</taxon>
        <taxon>Agaricomycetes</taxon>
        <taxon>Auriculariales</taxon>
        <taxon>Exidiaceae</taxon>
        <taxon>Exidia</taxon>
    </lineage>
</organism>
<protein>
    <recommendedName>
        <fullName evidence="7">Zn(2)-C6 fungal-type domain-containing protein</fullName>
    </recommendedName>
</protein>
<keyword evidence="1" id="KW-0479">Metal-binding</keyword>
<evidence type="ECO:0000256" key="1">
    <source>
        <dbReference type="ARBA" id="ARBA00022723"/>
    </source>
</evidence>
<dbReference type="GO" id="GO:0008270">
    <property type="term" value="F:zinc ion binding"/>
    <property type="evidence" value="ECO:0007669"/>
    <property type="project" value="InterPro"/>
</dbReference>
<proteinExistence type="predicted"/>
<dbReference type="PROSITE" id="PS00463">
    <property type="entry name" value="ZN2_CY6_FUNGAL_1"/>
    <property type="match status" value="1"/>
</dbReference>
<dbReference type="CDD" id="cd00067">
    <property type="entry name" value="GAL4"/>
    <property type="match status" value="1"/>
</dbReference>
<feature type="compositionally biased region" description="Pro residues" evidence="6">
    <location>
        <begin position="27"/>
        <end position="39"/>
    </location>
</feature>
<reference evidence="8 9" key="1">
    <citation type="journal article" date="2016" name="Mol. Biol. Evol.">
        <title>Comparative Genomics of Early-Diverging Mushroom-Forming Fungi Provides Insights into the Origins of Lignocellulose Decay Capabilities.</title>
        <authorList>
            <person name="Nagy L.G."/>
            <person name="Riley R."/>
            <person name="Tritt A."/>
            <person name="Adam C."/>
            <person name="Daum C."/>
            <person name="Floudas D."/>
            <person name="Sun H."/>
            <person name="Yadav J.S."/>
            <person name="Pangilinan J."/>
            <person name="Larsson K.H."/>
            <person name="Matsuura K."/>
            <person name="Barry K."/>
            <person name="Labutti K."/>
            <person name="Kuo R."/>
            <person name="Ohm R.A."/>
            <person name="Bhattacharya S.S."/>
            <person name="Shirouzu T."/>
            <person name="Yoshinaga Y."/>
            <person name="Martin F.M."/>
            <person name="Grigoriev I.V."/>
            <person name="Hibbett D.S."/>
        </authorList>
    </citation>
    <scope>NUCLEOTIDE SEQUENCE [LARGE SCALE GENOMIC DNA]</scope>
    <source>
        <strain evidence="8 9">HHB12029</strain>
    </source>
</reference>